<dbReference type="AlphaFoldDB" id="A0AAV0FYM6"/>
<comment type="caution">
    <text evidence="3">The sequence shown here is derived from an EMBL/GenBank/DDBJ whole genome shotgun (WGS) entry which is preliminary data.</text>
</comment>
<evidence type="ECO:0000313" key="4">
    <source>
        <dbReference type="Proteomes" id="UP001152523"/>
    </source>
</evidence>
<feature type="coiled-coil region" evidence="1">
    <location>
        <begin position="7"/>
        <end position="86"/>
    </location>
</feature>
<protein>
    <submittedName>
        <fullName evidence="3">Uncharacterized protein</fullName>
    </submittedName>
</protein>
<keyword evidence="4" id="KW-1185">Reference proteome</keyword>
<dbReference type="PANTHER" id="PTHR35712">
    <property type="entry name" value="MYOSIN HEAVY CHAIN-LIKE PROTEIN"/>
    <property type="match status" value="1"/>
</dbReference>
<gene>
    <name evidence="3" type="ORF">CEPIT_LOCUS38644</name>
</gene>
<name>A0AAV0FYM6_9ASTE</name>
<accession>A0AAV0FYM6</accession>
<proteinExistence type="predicted"/>
<feature type="coiled-coil region" evidence="1">
    <location>
        <begin position="396"/>
        <end position="452"/>
    </location>
</feature>
<organism evidence="3 4">
    <name type="scientific">Cuscuta epithymum</name>
    <dbReference type="NCBI Taxonomy" id="186058"/>
    <lineage>
        <taxon>Eukaryota</taxon>
        <taxon>Viridiplantae</taxon>
        <taxon>Streptophyta</taxon>
        <taxon>Embryophyta</taxon>
        <taxon>Tracheophyta</taxon>
        <taxon>Spermatophyta</taxon>
        <taxon>Magnoliopsida</taxon>
        <taxon>eudicotyledons</taxon>
        <taxon>Gunneridae</taxon>
        <taxon>Pentapetalae</taxon>
        <taxon>asterids</taxon>
        <taxon>lamiids</taxon>
        <taxon>Solanales</taxon>
        <taxon>Convolvulaceae</taxon>
        <taxon>Cuscuteae</taxon>
        <taxon>Cuscuta</taxon>
        <taxon>Cuscuta subgen. Cuscuta</taxon>
    </lineage>
</organism>
<sequence>MEGTNGNTGLHARIQQLERERDDLHKDIEQLCMQQGGPGYLGVATRMHLHRTAALEQEIENLKKNLAACTRENQNLQEELSEAYHVKSQLAELHSAEVSKNIEKEKQLKFFQGCVASAFSERDNALLEAEKAKEKEELNSRDFYKLQESIEKLSSELFEERELTTTLNSDFRKQSRQLEVFREVVNKFYNIRQNMLEDNEDVCWEAKCASLLQDSPEMWSFNVDEETSTSYTSSLEEDVETLRSSLDNLRNKMKVGLEIENHLKKKVRDLEKQKILTDEKIMAGLSMLREFLSQNRINITSILDEGYSQLKYDLHAVEERIRQLELNGGTELVSHQGHNLKESECRDVHINTESNAELNKEEAGPNLSNTTATTANSETSEALALALQEKVAALLLLSQEEERQLLQRNMNAVLQKKIDELQRNLLQVTNEKVKALMDLAQLKQEYQLLLQKGDHDIKQSKYHSEIGGENTFQDGEGRLKNLLKKSYFKRWAGTLDSERNDVESYSLGFARMKVENATLRESLESMEHLTSSIRRLRHSLLKIKECTHAMTNNSTESLENIIYEAKLLKIALGSSLPVSWSAVPDAEYGICTNEVLYDDSTLSSKEKVDFVSAAGFEMVELLVFVAQLLKESARGSES</sequence>
<dbReference type="PANTHER" id="PTHR35712:SF1">
    <property type="entry name" value="MYOSIN HEAVY CHAIN-LIKE PROTEIN"/>
    <property type="match status" value="1"/>
</dbReference>
<feature type="compositionally biased region" description="Low complexity" evidence="2">
    <location>
        <begin position="366"/>
        <end position="375"/>
    </location>
</feature>
<feature type="region of interest" description="Disordered" evidence="2">
    <location>
        <begin position="356"/>
        <end position="375"/>
    </location>
</feature>
<dbReference type="EMBL" id="CAMAPF010001027">
    <property type="protein sequence ID" value="CAH9140811.1"/>
    <property type="molecule type" value="Genomic_DNA"/>
</dbReference>
<evidence type="ECO:0000256" key="2">
    <source>
        <dbReference type="SAM" id="MobiDB-lite"/>
    </source>
</evidence>
<evidence type="ECO:0000313" key="3">
    <source>
        <dbReference type="EMBL" id="CAH9140811.1"/>
    </source>
</evidence>
<evidence type="ECO:0000256" key="1">
    <source>
        <dbReference type="SAM" id="Coils"/>
    </source>
</evidence>
<keyword evidence="1" id="KW-0175">Coiled coil</keyword>
<reference evidence="3" key="1">
    <citation type="submission" date="2022-07" db="EMBL/GenBank/DDBJ databases">
        <authorList>
            <person name="Macas J."/>
            <person name="Novak P."/>
            <person name="Neumann P."/>
        </authorList>
    </citation>
    <scope>NUCLEOTIDE SEQUENCE</scope>
</reference>
<dbReference type="Proteomes" id="UP001152523">
    <property type="component" value="Unassembled WGS sequence"/>
</dbReference>